<protein>
    <submittedName>
        <fullName evidence="5">Uncharacterized protein</fullName>
    </submittedName>
</protein>
<dbReference type="Pfam" id="PF12796">
    <property type="entry name" value="Ank_2"/>
    <property type="match status" value="2"/>
</dbReference>
<feature type="repeat" description="ANK" evidence="3">
    <location>
        <begin position="143"/>
        <end position="175"/>
    </location>
</feature>
<feature type="repeat" description="ANK" evidence="3">
    <location>
        <begin position="332"/>
        <end position="369"/>
    </location>
</feature>
<dbReference type="SUPFAM" id="SSF48403">
    <property type="entry name" value="Ankyrin repeat"/>
    <property type="match status" value="1"/>
</dbReference>
<evidence type="ECO:0000256" key="2">
    <source>
        <dbReference type="ARBA" id="ARBA00023043"/>
    </source>
</evidence>
<dbReference type="AlphaFoldDB" id="A0A232ESU7"/>
<dbReference type="InterPro" id="IPR002110">
    <property type="entry name" value="Ankyrin_rpt"/>
</dbReference>
<organism evidence="5 6">
    <name type="scientific">Trichomalopsis sarcophagae</name>
    <dbReference type="NCBI Taxonomy" id="543379"/>
    <lineage>
        <taxon>Eukaryota</taxon>
        <taxon>Metazoa</taxon>
        <taxon>Ecdysozoa</taxon>
        <taxon>Arthropoda</taxon>
        <taxon>Hexapoda</taxon>
        <taxon>Insecta</taxon>
        <taxon>Pterygota</taxon>
        <taxon>Neoptera</taxon>
        <taxon>Endopterygota</taxon>
        <taxon>Hymenoptera</taxon>
        <taxon>Apocrita</taxon>
        <taxon>Proctotrupomorpha</taxon>
        <taxon>Chalcidoidea</taxon>
        <taxon>Pteromalidae</taxon>
        <taxon>Pteromalinae</taxon>
        <taxon>Trichomalopsis</taxon>
    </lineage>
</organism>
<accession>A0A232ESU7</accession>
<evidence type="ECO:0000256" key="4">
    <source>
        <dbReference type="SAM" id="MobiDB-lite"/>
    </source>
</evidence>
<dbReference type="PANTHER" id="PTHR24198">
    <property type="entry name" value="ANKYRIN REPEAT AND PROTEIN KINASE DOMAIN-CONTAINING PROTEIN"/>
    <property type="match status" value="1"/>
</dbReference>
<sequence>MTTHLVVPEGPNIKSVGSRAVEDSKHSDGGVRRCSCSEEEKKVCDAKKDASVSEERFSHLEGFKRLNRSRKSYRTELLFKAVKCRKISLIQGLLERGVRINALKKQSSENFYTLLMVNAIYGDSEITRMLIRAGCRLNATSLGNCTALHLAIELHNRGIAAELIASGADTNIKTARGCTALHLAVVGSTNIDRYLKETETYMRRCPHNLFNELPDAKKFQSSIVQARISRTIQQLYARGQERRVCLYIVNMLLNAGADVNSKDNNGCAPIHYAACTSSPELVKILIEAGADVDSQNNVGATALHIAVLFCDEMMVNILLSCGASVAAKTQKEGNTALHWAVMLNNDFNRHANIVRNLLDSGSDVNQRNALNETIIAVALGDVTRSLVLEHVAEMEARENRTMFDKHSQLDMNLRNIHNHYEELLIQLAAMNKKTIGNTLITYFFVLTESLEVVNLLANNEDFLEEFEASDYRSSYPNYAERLRKKLEAAKRIEKSVKWRCEVDISSNI</sequence>
<name>A0A232ESU7_9HYME</name>
<evidence type="ECO:0000256" key="3">
    <source>
        <dbReference type="PROSITE-ProRule" id="PRU00023"/>
    </source>
</evidence>
<dbReference type="Pfam" id="PF00023">
    <property type="entry name" value="Ank"/>
    <property type="match status" value="1"/>
</dbReference>
<feature type="compositionally biased region" description="Basic and acidic residues" evidence="4">
    <location>
        <begin position="20"/>
        <end position="30"/>
    </location>
</feature>
<gene>
    <name evidence="5" type="ORF">TSAR_006135</name>
</gene>
<feature type="repeat" description="ANK" evidence="3">
    <location>
        <begin position="298"/>
        <end position="330"/>
    </location>
</feature>
<feature type="repeat" description="ANK" evidence="3">
    <location>
        <begin position="265"/>
        <end position="297"/>
    </location>
</feature>
<dbReference type="STRING" id="543379.A0A232ESU7"/>
<reference evidence="5 6" key="1">
    <citation type="journal article" date="2017" name="Curr. Biol.">
        <title>The Evolution of Venom by Co-option of Single-Copy Genes.</title>
        <authorList>
            <person name="Martinson E.O."/>
            <person name="Mrinalini"/>
            <person name="Kelkar Y.D."/>
            <person name="Chang C.H."/>
            <person name="Werren J.H."/>
        </authorList>
    </citation>
    <scope>NUCLEOTIDE SEQUENCE [LARGE SCALE GENOMIC DNA]</scope>
    <source>
        <strain evidence="5 6">Alberta</strain>
        <tissue evidence="5">Whole body</tissue>
    </source>
</reference>
<keyword evidence="1" id="KW-0677">Repeat</keyword>
<dbReference type="PROSITE" id="PS50088">
    <property type="entry name" value="ANK_REPEAT"/>
    <property type="match status" value="4"/>
</dbReference>
<dbReference type="InterPro" id="IPR036770">
    <property type="entry name" value="Ankyrin_rpt-contain_sf"/>
</dbReference>
<proteinExistence type="predicted"/>
<evidence type="ECO:0000313" key="5">
    <source>
        <dbReference type="EMBL" id="OXU21433.1"/>
    </source>
</evidence>
<dbReference type="Proteomes" id="UP000215335">
    <property type="component" value="Unassembled WGS sequence"/>
</dbReference>
<dbReference type="SMART" id="SM00248">
    <property type="entry name" value="ANK"/>
    <property type="match status" value="7"/>
</dbReference>
<evidence type="ECO:0000256" key="1">
    <source>
        <dbReference type="ARBA" id="ARBA00022737"/>
    </source>
</evidence>
<dbReference type="GO" id="GO:0005737">
    <property type="term" value="C:cytoplasm"/>
    <property type="evidence" value="ECO:0007669"/>
    <property type="project" value="TreeGrafter"/>
</dbReference>
<comment type="caution">
    <text evidence="5">The sequence shown here is derived from an EMBL/GenBank/DDBJ whole genome shotgun (WGS) entry which is preliminary data.</text>
</comment>
<dbReference type="PROSITE" id="PS50297">
    <property type="entry name" value="ANK_REP_REGION"/>
    <property type="match status" value="3"/>
</dbReference>
<keyword evidence="6" id="KW-1185">Reference proteome</keyword>
<dbReference type="Gene3D" id="1.25.40.20">
    <property type="entry name" value="Ankyrin repeat-containing domain"/>
    <property type="match status" value="3"/>
</dbReference>
<dbReference type="PANTHER" id="PTHR24198:SF165">
    <property type="entry name" value="ANKYRIN REPEAT-CONTAINING PROTEIN-RELATED"/>
    <property type="match status" value="1"/>
</dbReference>
<evidence type="ECO:0000313" key="6">
    <source>
        <dbReference type="Proteomes" id="UP000215335"/>
    </source>
</evidence>
<dbReference type="EMBL" id="NNAY01002372">
    <property type="protein sequence ID" value="OXU21433.1"/>
    <property type="molecule type" value="Genomic_DNA"/>
</dbReference>
<keyword evidence="2 3" id="KW-0040">ANK repeat</keyword>
<feature type="region of interest" description="Disordered" evidence="4">
    <location>
        <begin position="1"/>
        <end position="30"/>
    </location>
</feature>